<feature type="compositionally biased region" description="Basic and acidic residues" evidence="1">
    <location>
        <begin position="101"/>
        <end position="111"/>
    </location>
</feature>
<dbReference type="HOGENOM" id="CLU_1867046_0_0_1"/>
<keyword evidence="5" id="KW-1185">Reference proteome</keyword>
<organism evidence="3">
    <name type="scientific">Capitella teleta</name>
    <name type="common">Polychaete worm</name>
    <dbReference type="NCBI Taxonomy" id="283909"/>
    <lineage>
        <taxon>Eukaryota</taxon>
        <taxon>Metazoa</taxon>
        <taxon>Spiralia</taxon>
        <taxon>Lophotrochozoa</taxon>
        <taxon>Annelida</taxon>
        <taxon>Polychaeta</taxon>
        <taxon>Sedentaria</taxon>
        <taxon>Scolecida</taxon>
        <taxon>Capitellidae</taxon>
        <taxon>Capitella</taxon>
    </lineage>
</organism>
<keyword evidence="2" id="KW-0732">Signal</keyword>
<evidence type="ECO:0000313" key="5">
    <source>
        <dbReference type="Proteomes" id="UP000014760"/>
    </source>
</evidence>
<feature type="chain" id="PRO_5008787221" evidence="2">
    <location>
        <begin position="27"/>
        <end position="137"/>
    </location>
</feature>
<reference evidence="3 5" key="2">
    <citation type="journal article" date="2013" name="Nature">
        <title>Insights into bilaterian evolution from three spiralian genomes.</title>
        <authorList>
            <person name="Simakov O."/>
            <person name="Marletaz F."/>
            <person name="Cho S.J."/>
            <person name="Edsinger-Gonzales E."/>
            <person name="Havlak P."/>
            <person name="Hellsten U."/>
            <person name="Kuo D.H."/>
            <person name="Larsson T."/>
            <person name="Lv J."/>
            <person name="Arendt D."/>
            <person name="Savage R."/>
            <person name="Osoegawa K."/>
            <person name="de Jong P."/>
            <person name="Grimwood J."/>
            <person name="Chapman J.A."/>
            <person name="Shapiro H."/>
            <person name="Aerts A."/>
            <person name="Otillar R.P."/>
            <person name="Terry A.Y."/>
            <person name="Boore J.L."/>
            <person name="Grigoriev I.V."/>
            <person name="Lindberg D.R."/>
            <person name="Seaver E.C."/>
            <person name="Weisblat D.A."/>
            <person name="Putnam N.H."/>
            <person name="Rokhsar D.S."/>
        </authorList>
    </citation>
    <scope>NUCLEOTIDE SEQUENCE</scope>
    <source>
        <strain evidence="3 5">I ESC-2004</strain>
    </source>
</reference>
<dbReference type="AlphaFoldDB" id="R7TPU3"/>
<feature type="signal peptide" evidence="2">
    <location>
        <begin position="1"/>
        <end position="26"/>
    </location>
</feature>
<reference evidence="4" key="3">
    <citation type="submission" date="2015-06" db="UniProtKB">
        <authorList>
            <consortium name="EnsemblMetazoa"/>
        </authorList>
    </citation>
    <scope>IDENTIFICATION</scope>
</reference>
<proteinExistence type="predicted"/>
<evidence type="ECO:0000313" key="3">
    <source>
        <dbReference type="EMBL" id="ELT95679.1"/>
    </source>
</evidence>
<reference evidence="5" key="1">
    <citation type="submission" date="2012-12" db="EMBL/GenBank/DDBJ databases">
        <authorList>
            <person name="Hellsten U."/>
            <person name="Grimwood J."/>
            <person name="Chapman J.A."/>
            <person name="Shapiro H."/>
            <person name="Aerts A."/>
            <person name="Otillar R.P."/>
            <person name="Terry A.Y."/>
            <person name="Boore J.L."/>
            <person name="Simakov O."/>
            <person name="Marletaz F."/>
            <person name="Cho S.-J."/>
            <person name="Edsinger-Gonzales E."/>
            <person name="Havlak P."/>
            <person name="Kuo D.-H."/>
            <person name="Larsson T."/>
            <person name="Lv J."/>
            <person name="Arendt D."/>
            <person name="Savage R."/>
            <person name="Osoegawa K."/>
            <person name="de Jong P."/>
            <person name="Lindberg D.R."/>
            <person name="Seaver E.C."/>
            <person name="Weisblat D.A."/>
            <person name="Putnam N.H."/>
            <person name="Grigoriev I.V."/>
            <person name="Rokhsar D.S."/>
        </authorList>
    </citation>
    <scope>NUCLEOTIDE SEQUENCE</scope>
    <source>
        <strain evidence="5">I ESC-2004</strain>
    </source>
</reference>
<evidence type="ECO:0000313" key="4">
    <source>
        <dbReference type="EnsemblMetazoa" id="CapteP222677"/>
    </source>
</evidence>
<gene>
    <name evidence="3" type="ORF">CAPTEDRAFT_222677</name>
</gene>
<dbReference type="Proteomes" id="UP000014760">
    <property type="component" value="Unassembled WGS sequence"/>
</dbReference>
<dbReference type="EnsemblMetazoa" id="CapteT222677">
    <property type="protein sequence ID" value="CapteP222677"/>
    <property type="gene ID" value="CapteG222677"/>
</dbReference>
<evidence type="ECO:0000256" key="2">
    <source>
        <dbReference type="SAM" id="SignalP"/>
    </source>
</evidence>
<evidence type="ECO:0000256" key="1">
    <source>
        <dbReference type="SAM" id="MobiDB-lite"/>
    </source>
</evidence>
<sequence>MKLSKHLKSGLLVAISLLVVIETWNAWTVRGGAAVPVTVLNVEYKRRVIEVNSQFGRNLTEVDVIRAGISRAVGIMNVTSKVVLPVANPPSLMHSYLKNKLPHDREEERNVSSRSGVAGVMPAREGHPSVHSVKGRQ</sequence>
<accession>R7TPU3</accession>
<feature type="region of interest" description="Disordered" evidence="1">
    <location>
        <begin position="100"/>
        <end position="137"/>
    </location>
</feature>
<dbReference type="EMBL" id="KB309044">
    <property type="protein sequence ID" value="ELT95679.1"/>
    <property type="molecule type" value="Genomic_DNA"/>
</dbReference>
<dbReference type="EMBL" id="AMQN01002386">
    <property type="status" value="NOT_ANNOTATED_CDS"/>
    <property type="molecule type" value="Genomic_DNA"/>
</dbReference>
<name>R7TPU3_CAPTE</name>
<protein>
    <submittedName>
        <fullName evidence="3 4">Uncharacterized protein</fullName>
    </submittedName>
</protein>